<dbReference type="CDD" id="cd09631">
    <property type="entry name" value="DOMON_DOH"/>
    <property type="match status" value="2"/>
</dbReference>
<feature type="region of interest" description="Disordered" evidence="1">
    <location>
        <begin position="420"/>
        <end position="506"/>
    </location>
</feature>
<keyword evidence="5" id="KW-1185">Reference proteome</keyword>
<proteinExistence type="predicted"/>
<evidence type="ECO:0000259" key="3">
    <source>
        <dbReference type="PROSITE" id="PS50836"/>
    </source>
</evidence>
<accession>A0AA39ISD6</accession>
<feature type="compositionally biased region" description="Low complexity" evidence="1">
    <location>
        <begin position="577"/>
        <end position="595"/>
    </location>
</feature>
<feature type="compositionally biased region" description="Low complexity" evidence="1">
    <location>
        <begin position="602"/>
        <end position="666"/>
    </location>
</feature>
<feature type="domain" description="DOMON" evidence="3">
    <location>
        <begin position="33"/>
        <end position="151"/>
    </location>
</feature>
<gene>
    <name evidence="4" type="ORF">QR680_010661</name>
</gene>
<dbReference type="SMART" id="SM00664">
    <property type="entry name" value="DoH"/>
    <property type="match status" value="2"/>
</dbReference>
<name>A0AA39ISD6_9BILA</name>
<feature type="compositionally biased region" description="Low complexity" evidence="1">
    <location>
        <begin position="454"/>
        <end position="469"/>
    </location>
</feature>
<feature type="signal peptide" evidence="2">
    <location>
        <begin position="1"/>
        <end position="23"/>
    </location>
</feature>
<dbReference type="Proteomes" id="UP001175271">
    <property type="component" value="Unassembled WGS sequence"/>
</dbReference>
<feature type="compositionally biased region" description="Low complexity" evidence="1">
    <location>
        <begin position="673"/>
        <end position="689"/>
    </location>
</feature>
<dbReference type="PROSITE" id="PS50836">
    <property type="entry name" value="DOMON"/>
    <property type="match status" value="2"/>
</dbReference>
<dbReference type="PANTHER" id="PTHR36516">
    <property type="entry name" value="PROTEIN CBG04168-RELATED"/>
    <property type="match status" value="1"/>
</dbReference>
<evidence type="ECO:0000256" key="2">
    <source>
        <dbReference type="SAM" id="SignalP"/>
    </source>
</evidence>
<organism evidence="4 5">
    <name type="scientific">Steinernema hermaphroditum</name>
    <dbReference type="NCBI Taxonomy" id="289476"/>
    <lineage>
        <taxon>Eukaryota</taxon>
        <taxon>Metazoa</taxon>
        <taxon>Ecdysozoa</taxon>
        <taxon>Nematoda</taxon>
        <taxon>Chromadorea</taxon>
        <taxon>Rhabditida</taxon>
        <taxon>Tylenchina</taxon>
        <taxon>Panagrolaimomorpha</taxon>
        <taxon>Strongyloidoidea</taxon>
        <taxon>Steinernematidae</taxon>
        <taxon>Steinernema</taxon>
    </lineage>
</organism>
<keyword evidence="2" id="KW-0732">Signal</keyword>
<dbReference type="AlphaFoldDB" id="A0AA39ISD6"/>
<reference evidence="4" key="1">
    <citation type="submission" date="2023-06" db="EMBL/GenBank/DDBJ databases">
        <title>Genomic analysis of the entomopathogenic nematode Steinernema hermaphroditum.</title>
        <authorList>
            <person name="Schwarz E.M."/>
            <person name="Heppert J.K."/>
            <person name="Baniya A."/>
            <person name="Schwartz H.T."/>
            <person name="Tan C.-H."/>
            <person name="Antoshechkin I."/>
            <person name="Sternberg P.W."/>
            <person name="Goodrich-Blair H."/>
            <person name="Dillman A.R."/>
        </authorList>
    </citation>
    <scope>NUCLEOTIDE SEQUENCE</scope>
    <source>
        <strain evidence="4">PS9179</strain>
        <tissue evidence="4">Whole animal</tissue>
    </source>
</reference>
<dbReference type="Pfam" id="PF03351">
    <property type="entry name" value="DOMON"/>
    <property type="match status" value="2"/>
</dbReference>
<protein>
    <recommendedName>
        <fullName evidence="3">DOMON domain-containing protein</fullName>
    </recommendedName>
</protein>
<feature type="domain" description="DOMON" evidence="3">
    <location>
        <begin position="215"/>
        <end position="336"/>
    </location>
</feature>
<dbReference type="InterPro" id="IPR045266">
    <property type="entry name" value="DOH_DOMON"/>
</dbReference>
<feature type="compositionally biased region" description="Low complexity" evidence="1">
    <location>
        <begin position="549"/>
        <end position="566"/>
    </location>
</feature>
<evidence type="ECO:0000313" key="5">
    <source>
        <dbReference type="Proteomes" id="UP001175271"/>
    </source>
</evidence>
<feature type="region of interest" description="Disordered" evidence="1">
    <location>
        <begin position="366"/>
        <end position="405"/>
    </location>
</feature>
<comment type="caution">
    <text evidence="4">The sequence shown here is derived from an EMBL/GenBank/DDBJ whole genome shotgun (WGS) entry which is preliminary data.</text>
</comment>
<feature type="chain" id="PRO_5041374036" description="DOMON domain-containing protein" evidence="2">
    <location>
        <begin position="24"/>
        <end position="771"/>
    </location>
</feature>
<feature type="region of interest" description="Disordered" evidence="1">
    <location>
        <begin position="548"/>
        <end position="698"/>
    </location>
</feature>
<evidence type="ECO:0000313" key="4">
    <source>
        <dbReference type="EMBL" id="KAK0428188.1"/>
    </source>
</evidence>
<dbReference type="InterPro" id="IPR005018">
    <property type="entry name" value="DOMON_domain"/>
</dbReference>
<dbReference type="EMBL" id="JAUCMV010000001">
    <property type="protein sequence ID" value="KAK0428188.1"/>
    <property type="molecule type" value="Genomic_DNA"/>
</dbReference>
<evidence type="ECO:0000256" key="1">
    <source>
        <dbReference type="SAM" id="MobiDB-lite"/>
    </source>
</evidence>
<dbReference type="PANTHER" id="PTHR36516:SF5">
    <property type="entry name" value="DOMON DOMAIN-CONTAINING PROTEIN"/>
    <property type="match status" value="1"/>
</dbReference>
<sequence length="771" mass="83029">MIAVTRAFGLLLAICLIGQEVRGLEDKCSFNSENYSLRWRYEKSTNNVIFFLKTSGNGDNFWSGIGFGDRKQNVSSDFISVFVKNGQFGLADMHLGKTDQLFADTFTNVQVISFDVEKGKLMAQFSRSLTAMDEDDVDLKGCTKFFFPVKPISTKDSDMKELKESDLQSKVICDIDKECEIDDSAVPSGDSDKKVEFAESVDVSGTGDPCSFKGETYNVSWKYDKKLDTVNFSMQVPMKGGKWWSAVGIGDTMQDMDIFALFLDNGLLKSHGDFFSSGYTVPSKDDSQDWEVDEKEAKVVDGTVHLKFSRKLETEDKKNDRSLDGCVLFQFAANLGKYGSKFSIRKHEDWPDLYKACGLKQNCAARSRRNRPRFAQQRDEAIQSVETSGEEPEERFTTTETSPAEMVDAQKVEAPLEAVNPQKIALPQTEQKTPDTPAETASPEKAPVEEDGVKAAAAPAEGVAPQQVPLEEKPAEQNVGAPPQNATVEEAGAKSEEQGETVPPQKIVVQQVEDAAPQTPAEAVVPQNSSLEADLLSSTVATPVQPITAAASAEASSEPPASPEASVQASTEAPQVPAEASTEAPAAPQVPAEVATDASAVPSAEEAATNSSSAETTTEAPTTSTTTEIPTTEQVAETSTTTAEPSTTSEAAASPETAVSVAGNAVAEEETEAPATTTSAATTTKAPATSDEECEEGHEDLPVCKNYIDEYFGEVKEWAQKHNETVQAQAWKVRACSLLQKVAHVPSLCCTSFLAACRNHLPPPQPHSGLI</sequence>